<evidence type="ECO:0000313" key="4">
    <source>
        <dbReference type="Proteomes" id="UP000054893"/>
    </source>
</evidence>
<organism evidence="3 4">
    <name type="scientific">Caballeronia sordidicola</name>
    <name type="common">Burkholderia sordidicola</name>
    <dbReference type="NCBI Taxonomy" id="196367"/>
    <lineage>
        <taxon>Bacteria</taxon>
        <taxon>Pseudomonadati</taxon>
        <taxon>Pseudomonadota</taxon>
        <taxon>Betaproteobacteria</taxon>
        <taxon>Burkholderiales</taxon>
        <taxon>Burkholderiaceae</taxon>
        <taxon>Caballeronia</taxon>
    </lineage>
</organism>
<gene>
    <name evidence="3" type="ORF">AWB64_03778</name>
</gene>
<evidence type="ECO:0000256" key="1">
    <source>
        <dbReference type="SAM" id="MobiDB-lite"/>
    </source>
</evidence>
<dbReference type="Proteomes" id="UP000054893">
    <property type="component" value="Unassembled WGS sequence"/>
</dbReference>
<dbReference type="RefSeq" id="WP_157766654.1">
    <property type="nucleotide sequence ID" value="NZ_FCOC02000011.1"/>
</dbReference>
<accession>A0A158GXV5</accession>
<reference evidence="3 4" key="1">
    <citation type="submission" date="2016-01" db="EMBL/GenBank/DDBJ databases">
        <authorList>
            <person name="Oliw E.H."/>
        </authorList>
    </citation>
    <scope>NUCLEOTIDE SEQUENCE [LARGE SCALE GENOMIC DNA]</scope>
    <source>
        <strain evidence="3">LMG 22029</strain>
    </source>
</reference>
<protein>
    <submittedName>
        <fullName evidence="3">Uncharacterized protein</fullName>
    </submittedName>
</protein>
<feature type="signal peptide" evidence="2">
    <location>
        <begin position="1"/>
        <end position="28"/>
    </location>
</feature>
<feature type="chain" id="PRO_5007810469" evidence="2">
    <location>
        <begin position="29"/>
        <end position="122"/>
    </location>
</feature>
<feature type="compositionally biased region" description="Basic and acidic residues" evidence="1">
    <location>
        <begin position="107"/>
        <end position="122"/>
    </location>
</feature>
<keyword evidence="2" id="KW-0732">Signal</keyword>
<proteinExistence type="predicted"/>
<evidence type="ECO:0000313" key="3">
    <source>
        <dbReference type="EMBL" id="SAL36935.1"/>
    </source>
</evidence>
<sequence>MKQISFIVRKSLLATGLIAHALSHVAYAQATDPAVPMPDNPVSLSILPAHVYRAPSITGALDGASEPKPASGADDWANRPVPSIEKPDNWACRTSNNLSRSSIGRNQDGKTISDIEGRLPKC</sequence>
<dbReference type="AlphaFoldDB" id="A0A158GXV5"/>
<dbReference type="OrthoDB" id="9009417at2"/>
<name>A0A158GXV5_CABSO</name>
<dbReference type="EMBL" id="FCOC02000011">
    <property type="protein sequence ID" value="SAL36935.1"/>
    <property type="molecule type" value="Genomic_DNA"/>
</dbReference>
<feature type="compositionally biased region" description="Polar residues" evidence="1">
    <location>
        <begin position="92"/>
        <end position="105"/>
    </location>
</feature>
<evidence type="ECO:0000256" key="2">
    <source>
        <dbReference type="SAM" id="SignalP"/>
    </source>
</evidence>
<feature type="region of interest" description="Disordered" evidence="1">
    <location>
        <begin position="60"/>
        <end position="122"/>
    </location>
</feature>